<dbReference type="GeneID" id="8239541"/>
<dbReference type="eggNOG" id="KOG3720">
    <property type="taxonomic scope" value="Eukaryota"/>
</dbReference>
<dbReference type="PROSITE" id="PS00778">
    <property type="entry name" value="HIS_ACID_PHOSPHAT_2"/>
    <property type="match status" value="1"/>
</dbReference>
<keyword evidence="6" id="KW-1015">Disulfide bond</keyword>
<dbReference type="VEuPathDB" id="VectorBase:PHUM576780"/>
<comment type="similarity">
    <text evidence="2">Belongs to the histidine acid phosphatase family.</text>
</comment>
<dbReference type="InterPro" id="IPR029033">
    <property type="entry name" value="His_PPase_superfam"/>
</dbReference>
<dbReference type="OMA" id="VPCHGSR"/>
<dbReference type="InParanoid" id="E0W1G0"/>
<dbReference type="HOGENOM" id="CLU_030431_1_1_1"/>
<accession>E0W1G0</accession>
<dbReference type="CTD" id="8239541"/>
<dbReference type="InterPro" id="IPR033379">
    <property type="entry name" value="Acid_Pase_AS"/>
</dbReference>
<dbReference type="EMBL" id="AAZO01007017">
    <property type="status" value="NOT_ANNOTATED_CDS"/>
    <property type="molecule type" value="Genomic_DNA"/>
</dbReference>
<dbReference type="PANTHER" id="PTHR11567">
    <property type="entry name" value="ACID PHOSPHATASE-RELATED"/>
    <property type="match status" value="1"/>
</dbReference>
<dbReference type="SUPFAM" id="SSF53254">
    <property type="entry name" value="Phosphoglycerate mutase-like"/>
    <property type="match status" value="1"/>
</dbReference>
<dbReference type="AlphaFoldDB" id="E0W1G0"/>
<dbReference type="InterPro" id="IPR050645">
    <property type="entry name" value="Histidine_acid_phosphatase"/>
</dbReference>
<dbReference type="OrthoDB" id="10257284at2759"/>
<protein>
    <recommendedName>
        <fullName evidence="3">acid phosphatase</fullName>
        <ecNumber evidence="3">3.1.3.2</ecNumber>
    </recommendedName>
</protein>
<dbReference type="STRING" id="121224.E0W1G0"/>
<dbReference type="PANTHER" id="PTHR11567:SF211">
    <property type="entry name" value="PROSTATIC ACID PHOSPHATASE"/>
    <property type="match status" value="1"/>
</dbReference>
<dbReference type="RefSeq" id="XP_002432204.1">
    <property type="nucleotide sequence ID" value="XM_002432159.1"/>
</dbReference>
<evidence type="ECO:0000256" key="1">
    <source>
        <dbReference type="ARBA" id="ARBA00000032"/>
    </source>
</evidence>
<gene>
    <name evidence="9" type="primary">8239541</name>
    <name evidence="8" type="ORF">Phum_PHUM576780</name>
</gene>
<keyword evidence="5 8" id="KW-0378">Hydrolase</keyword>
<dbReference type="Proteomes" id="UP000009046">
    <property type="component" value="Unassembled WGS sequence"/>
</dbReference>
<dbReference type="GO" id="GO:0003993">
    <property type="term" value="F:acid phosphatase activity"/>
    <property type="evidence" value="ECO:0007669"/>
    <property type="project" value="UniProtKB-EC"/>
</dbReference>
<evidence type="ECO:0000313" key="10">
    <source>
        <dbReference type="Proteomes" id="UP000009046"/>
    </source>
</evidence>
<proteinExistence type="inferred from homology"/>
<keyword evidence="10" id="KW-1185">Reference proteome</keyword>
<dbReference type="EMBL" id="DS235870">
    <property type="protein sequence ID" value="EEB19466.1"/>
    <property type="molecule type" value="Genomic_DNA"/>
</dbReference>
<name>E0W1G0_PEDHC</name>
<keyword evidence="4" id="KW-0732">Signal</keyword>
<evidence type="ECO:0000256" key="5">
    <source>
        <dbReference type="ARBA" id="ARBA00022801"/>
    </source>
</evidence>
<dbReference type="KEGG" id="phu:Phum_PHUM576780"/>
<comment type="catalytic activity">
    <reaction evidence="1">
        <text>a phosphate monoester + H2O = an alcohol + phosphate</text>
        <dbReference type="Rhea" id="RHEA:15017"/>
        <dbReference type="ChEBI" id="CHEBI:15377"/>
        <dbReference type="ChEBI" id="CHEBI:30879"/>
        <dbReference type="ChEBI" id="CHEBI:43474"/>
        <dbReference type="ChEBI" id="CHEBI:67140"/>
        <dbReference type="EC" id="3.1.3.2"/>
    </reaction>
</comment>
<evidence type="ECO:0000256" key="2">
    <source>
        <dbReference type="ARBA" id="ARBA00005375"/>
    </source>
</evidence>
<dbReference type="CDD" id="cd07061">
    <property type="entry name" value="HP_HAP_like"/>
    <property type="match status" value="1"/>
</dbReference>
<organism>
    <name type="scientific">Pediculus humanus subsp. corporis</name>
    <name type="common">Body louse</name>
    <dbReference type="NCBI Taxonomy" id="121224"/>
    <lineage>
        <taxon>Eukaryota</taxon>
        <taxon>Metazoa</taxon>
        <taxon>Ecdysozoa</taxon>
        <taxon>Arthropoda</taxon>
        <taxon>Hexapoda</taxon>
        <taxon>Insecta</taxon>
        <taxon>Pterygota</taxon>
        <taxon>Neoptera</taxon>
        <taxon>Paraneoptera</taxon>
        <taxon>Psocodea</taxon>
        <taxon>Troctomorpha</taxon>
        <taxon>Phthiraptera</taxon>
        <taxon>Anoplura</taxon>
        <taxon>Pediculidae</taxon>
        <taxon>Pediculus</taxon>
    </lineage>
</organism>
<evidence type="ECO:0000256" key="7">
    <source>
        <dbReference type="ARBA" id="ARBA00023180"/>
    </source>
</evidence>
<evidence type="ECO:0000256" key="3">
    <source>
        <dbReference type="ARBA" id="ARBA00012646"/>
    </source>
</evidence>
<dbReference type="EC" id="3.1.3.2" evidence="3"/>
<dbReference type="Gene3D" id="3.40.50.1240">
    <property type="entry name" value="Phosphoglycerate mutase-like"/>
    <property type="match status" value="1"/>
</dbReference>
<evidence type="ECO:0000313" key="8">
    <source>
        <dbReference type="EMBL" id="EEB19466.1"/>
    </source>
</evidence>
<evidence type="ECO:0000256" key="6">
    <source>
        <dbReference type="ARBA" id="ARBA00023157"/>
    </source>
</evidence>
<reference evidence="8" key="1">
    <citation type="submission" date="2007-04" db="EMBL/GenBank/DDBJ databases">
        <title>Annotation of Pediculus humanus corporis strain USDA.</title>
        <authorList>
            <person name="Kirkness E."/>
            <person name="Hannick L."/>
            <person name="Hass B."/>
            <person name="Bruggner R."/>
            <person name="Lawson D."/>
            <person name="Bidwell S."/>
            <person name="Joardar V."/>
            <person name="Caler E."/>
            <person name="Walenz B."/>
            <person name="Inman J."/>
            <person name="Schobel S."/>
            <person name="Galinsky K."/>
            <person name="Amedeo P."/>
            <person name="Strausberg R."/>
        </authorList>
    </citation>
    <scope>NUCLEOTIDE SEQUENCE</scope>
    <source>
        <strain evidence="8">USDA</strain>
    </source>
</reference>
<reference evidence="8" key="2">
    <citation type="submission" date="2007-04" db="EMBL/GenBank/DDBJ databases">
        <title>The genome of the human body louse.</title>
        <authorList>
            <consortium name="The Human Body Louse Genome Consortium"/>
            <person name="Kirkness E."/>
            <person name="Walenz B."/>
            <person name="Hass B."/>
            <person name="Bruggner R."/>
            <person name="Strausberg R."/>
        </authorList>
    </citation>
    <scope>NUCLEOTIDE SEQUENCE</scope>
    <source>
        <strain evidence="8">USDA</strain>
    </source>
</reference>
<dbReference type="InterPro" id="IPR000560">
    <property type="entry name" value="His_Pase_clade-2"/>
</dbReference>
<sequence>MLQFYRHGDRMPIYTYVNDPYKNNSYWPAPWGELSDIGKRGHYELGKWLRNRYKDFLPEKYNRNDIYVRSTDYDRTLMSAYSNLAGLYEPENSQENWNPDIKWTPIPVHTIPEVEDEVLAGHKPCPKYDREQKKILNSTFFQKVNEKHKKLYEFLTEKSGNKIADVWGVSEIYDIFLIEEIYNFTLPHWSKGIYPQPLKDLSALSFAIPCFTRTSARLKIGPLFQEILDNMEKKMSNEISQKVWMYSGHDTTIANILQALDMFSPPQCPPYLSMILFELRKKEDDFFVSMHYRNSSTVSPYLLQIPGCEKLCPFERFKEILSSLIPENWSQECMI</sequence>
<keyword evidence="7" id="KW-0325">Glycoprotein</keyword>
<dbReference type="Pfam" id="PF00328">
    <property type="entry name" value="His_Phos_2"/>
    <property type="match status" value="2"/>
</dbReference>
<evidence type="ECO:0000256" key="4">
    <source>
        <dbReference type="ARBA" id="ARBA00022729"/>
    </source>
</evidence>
<reference evidence="9" key="3">
    <citation type="submission" date="2020-05" db="UniProtKB">
        <authorList>
            <consortium name="EnsemblMetazoa"/>
        </authorList>
    </citation>
    <scope>IDENTIFICATION</scope>
    <source>
        <strain evidence="9">USDA</strain>
    </source>
</reference>
<dbReference type="FunCoup" id="E0W1G0">
    <property type="interactions" value="543"/>
</dbReference>
<evidence type="ECO:0000313" key="9">
    <source>
        <dbReference type="EnsemblMetazoa" id="PHUM576780-PA"/>
    </source>
</evidence>
<dbReference type="EnsemblMetazoa" id="PHUM576780-RA">
    <property type="protein sequence ID" value="PHUM576780-PA"/>
    <property type="gene ID" value="PHUM576780"/>
</dbReference>